<evidence type="ECO:0000313" key="2">
    <source>
        <dbReference type="Proteomes" id="UP001162480"/>
    </source>
</evidence>
<sequence>MKKPAYSLEAMRFAAVPLQNEDFRDFLKYLQQKNGIAGSRRESAHPRFEDNTLIDPPPLCWLLSLHMRRQTAKYRQSMVYLTDLTAATVQEWFEP</sequence>
<proteinExistence type="predicted"/>
<dbReference type="AlphaFoldDB" id="A0AA36B6C6"/>
<keyword evidence="2" id="KW-1185">Reference proteome</keyword>
<reference evidence="1" key="1">
    <citation type="submission" date="2023-08" db="EMBL/GenBank/DDBJ databases">
        <authorList>
            <person name="Alioto T."/>
            <person name="Alioto T."/>
            <person name="Gomez Garrido J."/>
        </authorList>
    </citation>
    <scope>NUCLEOTIDE SEQUENCE</scope>
</reference>
<organism evidence="1 2">
    <name type="scientific">Octopus vulgaris</name>
    <name type="common">Common octopus</name>
    <dbReference type="NCBI Taxonomy" id="6645"/>
    <lineage>
        <taxon>Eukaryota</taxon>
        <taxon>Metazoa</taxon>
        <taxon>Spiralia</taxon>
        <taxon>Lophotrochozoa</taxon>
        <taxon>Mollusca</taxon>
        <taxon>Cephalopoda</taxon>
        <taxon>Coleoidea</taxon>
        <taxon>Octopodiformes</taxon>
        <taxon>Octopoda</taxon>
        <taxon>Incirrata</taxon>
        <taxon>Octopodidae</taxon>
        <taxon>Octopus</taxon>
    </lineage>
</organism>
<accession>A0AA36B6C6</accession>
<name>A0AA36B6C6_OCTVU</name>
<protein>
    <submittedName>
        <fullName evidence="1">Uncharacterized protein</fullName>
    </submittedName>
</protein>
<dbReference type="Proteomes" id="UP001162480">
    <property type="component" value="Chromosome 9"/>
</dbReference>
<dbReference type="EMBL" id="OX597822">
    <property type="protein sequence ID" value="CAI9727472.1"/>
    <property type="molecule type" value="Genomic_DNA"/>
</dbReference>
<evidence type="ECO:0000313" key="1">
    <source>
        <dbReference type="EMBL" id="CAI9727472.1"/>
    </source>
</evidence>
<gene>
    <name evidence="1" type="ORF">OCTVUL_1B013329</name>
</gene>